<dbReference type="EMBL" id="CP109823">
    <property type="protein sequence ID" value="XAE53329.1"/>
    <property type="molecule type" value="Genomic_DNA"/>
</dbReference>
<dbReference type="Proteomes" id="UP001448498">
    <property type="component" value="Chromosome 2"/>
</dbReference>
<proteinExistence type="predicted"/>
<feature type="domain" description="Serine aminopeptidase S33" evidence="1">
    <location>
        <begin position="71"/>
        <end position="280"/>
    </location>
</feature>
<dbReference type="Pfam" id="PF12146">
    <property type="entry name" value="Hydrolase_4"/>
    <property type="match status" value="1"/>
</dbReference>
<evidence type="ECO:0000313" key="2">
    <source>
        <dbReference type="EMBL" id="XAE53329.1"/>
    </source>
</evidence>
<dbReference type="Gene3D" id="3.40.50.1820">
    <property type="entry name" value="alpha/beta hydrolase"/>
    <property type="match status" value="1"/>
</dbReference>
<dbReference type="InterPro" id="IPR022742">
    <property type="entry name" value="Hydrolase_4"/>
</dbReference>
<gene>
    <name evidence="2" type="ORF">OHZ10_37985</name>
</gene>
<reference evidence="2 3" key="1">
    <citation type="submission" date="2022-10" db="EMBL/GenBank/DDBJ databases">
        <title>Genomic of Burkholderia cepacia PN-1.</title>
        <authorList>
            <person name="Yang Y."/>
            <person name="Guan H."/>
            <person name="Huang J."/>
        </authorList>
    </citation>
    <scope>NUCLEOTIDE SEQUENCE [LARGE SCALE GENOMIC DNA]</scope>
    <source>
        <strain evidence="2 3">PN-1</strain>
    </source>
</reference>
<dbReference type="PANTHER" id="PTHR43265">
    <property type="entry name" value="ESTERASE ESTD"/>
    <property type="match status" value="1"/>
</dbReference>
<accession>A0ABZ3DVW3</accession>
<dbReference type="SUPFAM" id="SSF53474">
    <property type="entry name" value="alpha/beta-Hydrolases"/>
    <property type="match status" value="1"/>
</dbReference>
<keyword evidence="3" id="KW-1185">Reference proteome</keyword>
<protein>
    <submittedName>
        <fullName evidence="2">Lysophospholipase</fullName>
    </submittedName>
</protein>
<evidence type="ECO:0000259" key="1">
    <source>
        <dbReference type="Pfam" id="PF12146"/>
    </source>
</evidence>
<name>A0ABZ3DVW3_9BURK</name>
<sequence length="335" mass="34856">MAILAHVATAAALHSGSPLHMMQTDIEAPGPGAPLSGTLLSPAAGDVPVVLIVPGSGPTDRNGNNPYGIQASTYRMLAEGLLANGIASVRIDKRGMYGSASAIADANDVTIDDYAADVRSWVTAIRTQTGASCVWVLGHSEGGWVALSAARQAVDICGLILVSSAGRPLGQVLTQQLQSNPANAPVLGNAMSILESLEAGKTVDAARIDPALMPLFRPQVQRFLMSELAVDPVALLAGCTKPVLIVQGARDIQVGLQDAQLLKDANPRARLAVIAHANHVLKTVHTEARDENLAAYSDPSLPLADGVVEAISVFVRESAAGRDACHAPSERENER</sequence>
<dbReference type="InterPro" id="IPR029058">
    <property type="entry name" value="AB_hydrolase_fold"/>
</dbReference>
<dbReference type="PANTHER" id="PTHR43265:SF1">
    <property type="entry name" value="ESTERASE ESTD"/>
    <property type="match status" value="1"/>
</dbReference>
<organism evidence="2 3">
    <name type="scientific">Burkholderia arboris</name>
    <dbReference type="NCBI Taxonomy" id="488730"/>
    <lineage>
        <taxon>Bacteria</taxon>
        <taxon>Pseudomonadati</taxon>
        <taxon>Pseudomonadota</taxon>
        <taxon>Betaproteobacteria</taxon>
        <taxon>Burkholderiales</taxon>
        <taxon>Burkholderiaceae</taxon>
        <taxon>Burkholderia</taxon>
        <taxon>Burkholderia cepacia complex</taxon>
    </lineage>
</organism>
<evidence type="ECO:0000313" key="3">
    <source>
        <dbReference type="Proteomes" id="UP001448498"/>
    </source>
</evidence>
<dbReference type="InterPro" id="IPR053145">
    <property type="entry name" value="AB_hydrolase_Est10"/>
</dbReference>